<dbReference type="OrthoDB" id="3697028at2"/>
<proteinExistence type="predicted"/>
<keyword evidence="2" id="KW-1133">Transmembrane helix</keyword>
<comment type="caution">
    <text evidence="3">The sequence shown here is derived from an EMBL/GenBank/DDBJ whole genome shotgun (WGS) entry which is preliminary data.</text>
</comment>
<reference evidence="3 4" key="1">
    <citation type="journal article" date="2015" name="Int. J. Syst. Evol. Microbiol.">
        <title>Micromonospora costi sp. nov., isolated from a leaf of Costus speciosus.</title>
        <authorList>
            <person name="Thawai C."/>
        </authorList>
    </citation>
    <scope>NUCLEOTIDE SEQUENCE [LARGE SCALE GENOMIC DNA]</scope>
    <source>
        <strain evidence="3 4">CS1-12</strain>
    </source>
</reference>
<evidence type="ECO:0000256" key="1">
    <source>
        <dbReference type="SAM" id="MobiDB-lite"/>
    </source>
</evidence>
<keyword evidence="4" id="KW-1185">Reference proteome</keyword>
<keyword evidence="2" id="KW-0472">Membrane</keyword>
<accession>A0A3A9ZPP3</accession>
<gene>
    <name evidence="3" type="ORF">D7193_30260</name>
</gene>
<evidence type="ECO:0000313" key="3">
    <source>
        <dbReference type="EMBL" id="RKN50141.1"/>
    </source>
</evidence>
<feature type="compositionally biased region" description="Low complexity" evidence="1">
    <location>
        <begin position="198"/>
        <end position="215"/>
    </location>
</feature>
<protein>
    <submittedName>
        <fullName evidence="3">Uncharacterized protein</fullName>
    </submittedName>
</protein>
<dbReference type="AlphaFoldDB" id="A0A3A9ZPP3"/>
<name>A0A3A9ZPP3_9ACTN</name>
<dbReference type="Proteomes" id="UP000279968">
    <property type="component" value="Unassembled WGS sequence"/>
</dbReference>
<evidence type="ECO:0000313" key="4">
    <source>
        <dbReference type="Proteomes" id="UP000279968"/>
    </source>
</evidence>
<dbReference type="RefSeq" id="WP_120783077.1">
    <property type="nucleotide sequence ID" value="NZ_JBHLUP010000005.1"/>
</dbReference>
<evidence type="ECO:0000256" key="2">
    <source>
        <dbReference type="SAM" id="Phobius"/>
    </source>
</evidence>
<sequence length="224" mass="23135">MTRHEDGRADTPPRLVRDAVRDVVADVAPDELVLVDALRSFDDDTALRRLARARGSRDLLGFGLGEVTILVTSLVWVALDEVVRSAVGAGMARAGTGMRTWLRARLGRPAPPRSMPALTGDQLRAVRDRVCELAVAADLTPDAAALLADRVVARLATSTGDGSPTWDGAGFGATGREAPGTASRDGSGTADRAGSGTASGDAARPADPDDGPASADPDDSDGQR</sequence>
<organism evidence="3 4">
    <name type="scientific">Micromonospora costi</name>
    <dbReference type="NCBI Taxonomy" id="1530042"/>
    <lineage>
        <taxon>Bacteria</taxon>
        <taxon>Bacillati</taxon>
        <taxon>Actinomycetota</taxon>
        <taxon>Actinomycetes</taxon>
        <taxon>Micromonosporales</taxon>
        <taxon>Micromonosporaceae</taxon>
        <taxon>Micromonospora</taxon>
    </lineage>
</organism>
<feature type="transmembrane region" description="Helical" evidence="2">
    <location>
        <begin position="59"/>
        <end position="79"/>
    </location>
</feature>
<feature type="region of interest" description="Disordered" evidence="1">
    <location>
        <begin position="157"/>
        <end position="224"/>
    </location>
</feature>
<keyword evidence="2" id="KW-0812">Transmembrane</keyword>
<dbReference type="EMBL" id="RBAN01000008">
    <property type="protein sequence ID" value="RKN50141.1"/>
    <property type="molecule type" value="Genomic_DNA"/>
</dbReference>